<gene>
    <name evidence="1" type="ORF">DKW60_22725</name>
</gene>
<comment type="caution">
    <text evidence="1">The sequence shown here is derived from an EMBL/GenBank/DDBJ whole genome shotgun (WGS) entry which is preliminary data.</text>
</comment>
<proteinExistence type="predicted"/>
<organism evidence="1 2">
    <name type="scientific">Leucothrix pacifica</name>
    <dbReference type="NCBI Taxonomy" id="1247513"/>
    <lineage>
        <taxon>Bacteria</taxon>
        <taxon>Pseudomonadati</taxon>
        <taxon>Pseudomonadota</taxon>
        <taxon>Gammaproteobacteria</taxon>
        <taxon>Thiotrichales</taxon>
        <taxon>Thiotrichaceae</taxon>
        <taxon>Leucothrix</taxon>
    </lineage>
</organism>
<dbReference type="Gene3D" id="6.10.10.120">
    <property type="entry name" value="Antitoxin ParD1-like"/>
    <property type="match status" value="1"/>
</dbReference>
<reference evidence="1 2" key="1">
    <citation type="submission" date="2018-05" db="EMBL/GenBank/DDBJ databases">
        <title>Leucothrix arctica sp. nov., isolated from Arctic seawater.</title>
        <authorList>
            <person name="Choi A."/>
            <person name="Baek K."/>
        </authorList>
    </citation>
    <scope>NUCLEOTIDE SEQUENCE [LARGE SCALE GENOMIC DNA]</scope>
    <source>
        <strain evidence="1 2">JCM 18388</strain>
    </source>
</reference>
<dbReference type="InterPro" id="IPR010985">
    <property type="entry name" value="Ribbon_hlx_hlx"/>
</dbReference>
<evidence type="ECO:0000313" key="1">
    <source>
        <dbReference type="EMBL" id="PWQ92134.1"/>
    </source>
</evidence>
<protein>
    <submittedName>
        <fullName evidence="1">Addiction module antitoxin</fullName>
    </submittedName>
</protein>
<name>A0A317C0E4_9GAMM</name>
<dbReference type="RefSeq" id="WP_109839942.1">
    <property type="nucleotide sequence ID" value="NZ_QGKM01000115.1"/>
</dbReference>
<evidence type="ECO:0000313" key="2">
    <source>
        <dbReference type="Proteomes" id="UP000245539"/>
    </source>
</evidence>
<dbReference type="SUPFAM" id="SSF47598">
    <property type="entry name" value="Ribbon-helix-helix"/>
    <property type="match status" value="1"/>
</dbReference>
<dbReference type="Proteomes" id="UP000245539">
    <property type="component" value="Unassembled WGS sequence"/>
</dbReference>
<dbReference type="GO" id="GO:0006355">
    <property type="term" value="P:regulation of DNA-templated transcription"/>
    <property type="evidence" value="ECO:0007669"/>
    <property type="project" value="InterPro"/>
</dbReference>
<dbReference type="OrthoDB" id="9811310at2"/>
<keyword evidence="2" id="KW-1185">Reference proteome</keyword>
<accession>A0A317C0E4</accession>
<sequence>MPNTMSLNVRVTGSLCDFVAKNISDSGQYDNVSEYIRDLIRQDKQRAEQRKFERVKAELQLAFAAPESEYAPLTADDIFKRNDHLRKS</sequence>
<dbReference type="EMBL" id="QGKM01000115">
    <property type="protein sequence ID" value="PWQ92134.1"/>
    <property type="molecule type" value="Genomic_DNA"/>
</dbReference>
<dbReference type="InterPro" id="IPR038296">
    <property type="entry name" value="ParD_sf"/>
</dbReference>
<dbReference type="AlphaFoldDB" id="A0A317C0E4"/>